<evidence type="ECO:0000313" key="4">
    <source>
        <dbReference type="Proteomes" id="UP000282007"/>
    </source>
</evidence>
<dbReference type="KEGG" id="haer:DU502_03630"/>
<evidence type="ECO:0000313" key="3">
    <source>
        <dbReference type="Proteomes" id="UP000277326"/>
    </source>
</evidence>
<dbReference type="Proteomes" id="UP000277326">
    <property type="component" value="Unassembled WGS sequence"/>
</dbReference>
<proteinExistence type="predicted"/>
<dbReference type="AlphaFoldDB" id="A0A3M0DPV8"/>
<dbReference type="InterPro" id="IPR055713">
    <property type="entry name" value="DUF7289"/>
</dbReference>
<keyword evidence="2" id="KW-0969">Cilium</keyword>
<name>A0A3M0DPV8_9EURY</name>
<evidence type="ECO:0000313" key="2">
    <source>
        <dbReference type="EMBL" id="RMB23821.1"/>
    </source>
</evidence>
<dbReference type="OrthoDB" id="282668at2157"/>
<dbReference type="EMBL" id="REFS01000002">
    <property type="protein sequence ID" value="RMB23821.1"/>
    <property type="molecule type" value="Genomic_DNA"/>
</dbReference>
<keyword evidence="4" id="KW-1185">Reference proteome</keyword>
<dbReference type="Proteomes" id="UP000282007">
    <property type="component" value="Chromosome"/>
</dbReference>
<accession>A0A3M0DPV8</accession>
<protein>
    <submittedName>
        <fullName evidence="2">Flagellin-like protein</fullName>
    </submittedName>
</protein>
<keyword evidence="2" id="KW-0282">Flagellum</keyword>
<gene>
    <name evidence="2" type="ORF">ATH50_1051</name>
    <name evidence="1" type="ORF">DU502_03630</name>
</gene>
<sequence>MSDRAQSAPVGVAILLAVTVVSMGALTVAVGSVVEAGATQAETRAAAGSMDAALDPERSGRHERRLALHEGRLRTVDRSLRVLDGDAVVFERSVDGLVFTAGQRRVRYVAGATVGATGNGAFLHASPPLSVRDGTLFVGVTALDAPAVAVDGPGTVTLRTNVTHSRRRLSGQGYAVAVETRTPAVWERWFEDMGATTARQSFDNDDVPSVVARFPDVQDVYVFVHDMNLEVGR</sequence>
<reference evidence="2" key="3">
    <citation type="submission" date="2018-10" db="EMBL/GenBank/DDBJ databases">
        <authorList>
            <person name="Whitman W."/>
            <person name="Huntemann M."/>
            <person name="Clum A."/>
            <person name="Pillay M."/>
            <person name="Palaniappan K."/>
            <person name="Varghese N."/>
            <person name="Mikhailova N."/>
            <person name="Stamatis D."/>
            <person name="Reddy T."/>
            <person name="Daum C."/>
            <person name="Shapiro N."/>
            <person name="Ivanova N."/>
            <person name="Kyrpides N."/>
            <person name="Woyke T."/>
        </authorList>
    </citation>
    <scope>NUCLEOTIDE SEQUENCE</scope>
    <source>
        <strain evidence="2">CGMCC 1.10124</strain>
    </source>
</reference>
<reference evidence="1 4" key="2">
    <citation type="submission" date="2018-07" db="EMBL/GenBank/DDBJ databases">
        <title>Genome sequences of Haloplanus aerogenes JCM 16430T.</title>
        <authorList>
            <person name="Kim Y.B."/>
            <person name="Roh S.W."/>
        </authorList>
    </citation>
    <scope>NUCLEOTIDE SEQUENCE [LARGE SCALE GENOMIC DNA]</scope>
    <source>
        <strain evidence="1 4">JCM 16430</strain>
    </source>
</reference>
<dbReference type="GeneID" id="38470346"/>
<dbReference type="RefSeq" id="WP_121919735.1">
    <property type="nucleotide sequence ID" value="NZ_CP034145.1"/>
</dbReference>
<evidence type="ECO:0000313" key="1">
    <source>
        <dbReference type="EMBL" id="AZH24527.1"/>
    </source>
</evidence>
<organism evidence="2 3">
    <name type="scientific">Haloplanus aerogenes</name>
    <dbReference type="NCBI Taxonomy" id="660522"/>
    <lineage>
        <taxon>Archaea</taxon>
        <taxon>Methanobacteriati</taxon>
        <taxon>Methanobacteriota</taxon>
        <taxon>Stenosarchaea group</taxon>
        <taxon>Halobacteria</taxon>
        <taxon>Halobacteriales</taxon>
        <taxon>Haloferacaceae</taxon>
        <taxon>Haloplanus</taxon>
    </lineage>
</organism>
<keyword evidence="2" id="KW-0966">Cell projection</keyword>
<reference evidence="2 3" key="1">
    <citation type="journal article" date="2015" name="Stand. Genomic Sci.">
        <title>Genomic Encyclopedia of Bacterial and Archaeal Type Strains, Phase III: the genomes of soil and plant-associated and newly described type strains.</title>
        <authorList>
            <person name="Whitman W.B."/>
            <person name="Woyke T."/>
            <person name="Klenk H.P."/>
            <person name="Zhou Y."/>
            <person name="Lilburn T.G."/>
            <person name="Beck B.J."/>
            <person name="De Vos P."/>
            <person name="Vandamme P."/>
            <person name="Eisen J.A."/>
            <person name="Garrity G."/>
            <person name="Hugenholtz P."/>
            <person name="Kyrpides N.C."/>
        </authorList>
    </citation>
    <scope>NUCLEOTIDE SEQUENCE [LARGE SCALE GENOMIC DNA]</scope>
    <source>
        <strain evidence="2 3">CGMCC 1.10124</strain>
    </source>
</reference>
<dbReference type="Pfam" id="PF23960">
    <property type="entry name" value="DUF7289"/>
    <property type="match status" value="1"/>
</dbReference>
<dbReference type="EMBL" id="CP034145">
    <property type="protein sequence ID" value="AZH24527.1"/>
    <property type="molecule type" value="Genomic_DNA"/>
</dbReference>